<feature type="transmembrane region" description="Helical" evidence="1">
    <location>
        <begin position="48"/>
        <end position="68"/>
    </location>
</feature>
<comment type="caution">
    <text evidence="2">The sequence shown here is derived from an EMBL/GenBank/DDBJ whole genome shotgun (WGS) entry which is preliminary data.</text>
</comment>
<dbReference type="AlphaFoldDB" id="A0A9W6RIB6"/>
<evidence type="ECO:0000313" key="3">
    <source>
        <dbReference type="Proteomes" id="UP001165135"/>
    </source>
</evidence>
<reference evidence="2" key="1">
    <citation type="submission" date="2023-03" db="EMBL/GenBank/DDBJ databases">
        <title>Actinoallomurus iriomotensis NBRC 103681.</title>
        <authorList>
            <person name="Ichikawa N."/>
            <person name="Sato H."/>
            <person name="Tonouchi N."/>
        </authorList>
    </citation>
    <scope>NUCLEOTIDE SEQUENCE</scope>
    <source>
        <strain evidence="2">NBRC 103681</strain>
    </source>
</reference>
<accession>A0A9W6RIB6</accession>
<sequence>MTAHAIVMRTFRGVGAEIIGGGGSYRRALASPGALRFCAAGLAGRMQIGMVGLGTVLLVASITGRYGWRGRWPRPGRPDMRWCHP</sequence>
<keyword evidence="1" id="KW-1133">Transmembrane helix</keyword>
<evidence type="ECO:0000313" key="2">
    <source>
        <dbReference type="EMBL" id="GLY76263.1"/>
    </source>
</evidence>
<keyword evidence="1" id="KW-0812">Transmembrane</keyword>
<dbReference type="EMBL" id="BSTJ01000005">
    <property type="protein sequence ID" value="GLY76263.1"/>
    <property type="molecule type" value="Genomic_DNA"/>
</dbReference>
<name>A0A9W6RIB6_9ACTN</name>
<gene>
    <name evidence="2" type="ORF">Airi01_045300</name>
</gene>
<evidence type="ECO:0000256" key="1">
    <source>
        <dbReference type="SAM" id="Phobius"/>
    </source>
</evidence>
<dbReference type="Proteomes" id="UP001165135">
    <property type="component" value="Unassembled WGS sequence"/>
</dbReference>
<organism evidence="2 3">
    <name type="scientific">Actinoallomurus iriomotensis</name>
    <dbReference type="NCBI Taxonomy" id="478107"/>
    <lineage>
        <taxon>Bacteria</taxon>
        <taxon>Bacillati</taxon>
        <taxon>Actinomycetota</taxon>
        <taxon>Actinomycetes</taxon>
        <taxon>Streptosporangiales</taxon>
        <taxon>Thermomonosporaceae</taxon>
        <taxon>Actinoallomurus</taxon>
    </lineage>
</organism>
<proteinExistence type="predicted"/>
<keyword evidence="1" id="KW-0472">Membrane</keyword>
<protein>
    <submittedName>
        <fullName evidence="2">Uncharacterized protein</fullName>
    </submittedName>
</protein>